<dbReference type="InterPro" id="IPR000223">
    <property type="entry name" value="Pept_S26A_signal_pept_1"/>
</dbReference>
<dbReference type="PANTHER" id="PTHR43390:SF1">
    <property type="entry name" value="CHLOROPLAST PROCESSING PEPTIDASE"/>
    <property type="match status" value="1"/>
</dbReference>
<comment type="subcellular location">
    <subcellularLocation>
        <location evidence="7">Membrane</location>
        <topology evidence="7">Single-pass type II membrane protein</topology>
    </subcellularLocation>
</comment>
<evidence type="ECO:0000256" key="4">
    <source>
        <dbReference type="ARBA" id="ARBA00019232"/>
    </source>
</evidence>
<dbReference type="CDD" id="cd06530">
    <property type="entry name" value="S26_SPase_I"/>
    <property type="match status" value="1"/>
</dbReference>
<feature type="active site" evidence="6">
    <location>
        <position position="22"/>
    </location>
</feature>
<evidence type="ECO:0000256" key="3">
    <source>
        <dbReference type="ARBA" id="ARBA00013208"/>
    </source>
</evidence>
<gene>
    <name evidence="9" type="ORF">AVDCRST_MAG43-901</name>
</gene>
<evidence type="ECO:0000256" key="2">
    <source>
        <dbReference type="ARBA" id="ARBA00009370"/>
    </source>
</evidence>
<evidence type="ECO:0000256" key="7">
    <source>
        <dbReference type="RuleBase" id="RU362042"/>
    </source>
</evidence>
<dbReference type="PANTHER" id="PTHR43390">
    <property type="entry name" value="SIGNAL PEPTIDASE I"/>
    <property type="match status" value="1"/>
</dbReference>
<accession>A0A6J4UHM3</accession>
<dbReference type="GO" id="GO:0006465">
    <property type="term" value="P:signal peptide processing"/>
    <property type="evidence" value="ECO:0007669"/>
    <property type="project" value="InterPro"/>
</dbReference>
<dbReference type="EMBL" id="CADCWI010000044">
    <property type="protein sequence ID" value="CAA9549060.1"/>
    <property type="molecule type" value="Genomic_DNA"/>
</dbReference>
<dbReference type="GO" id="GO:0016020">
    <property type="term" value="C:membrane"/>
    <property type="evidence" value="ECO:0007669"/>
    <property type="project" value="UniProtKB-SubCell"/>
</dbReference>
<proteinExistence type="inferred from homology"/>
<dbReference type="SUPFAM" id="SSF51306">
    <property type="entry name" value="LexA/Signal peptidase"/>
    <property type="match status" value="1"/>
</dbReference>
<name>A0A6J4UHM3_9BACT</name>
<dbReference type="InterPro" id="IPR019758">
    <property type="entry name" value="Pept_S26A_signal_pept_1_CS"/>
</dbReference>
<dbReference type="Pfam" id="PF10502">
    <property type="entry name" value="Peptidase_S26"/>
    <property type="match status" value="1"/>
</dbReference>
<dbReference type="InterPro" id="IPR019533">
    <property type="entry name" value="Peptidase_S26"/>
</dbReference>
<dbReference type="PROSITE" id="PS00760">
    <property type="entry name" value="SPASE_I_2"/>
    <property type="match status" value="1"/>
</dbReference>
<dbReference type="InterPro" id="IPR036286">
    <property type="entry name" value="LexA/Signal_pep-like_sf"/>
</dbReference>
<keyword evidence="7" id="KW-0645">Protease</keyword>
<protein>
    <recommendedName>
        <fullName evidence="4 7">Signal peptidase I</fullName>
        <ecNumber evidence="3 7">3.4.21.89</ecNumber>
    </recommendedName>
</protein>
<reference evidence="9" key="1">
    <citation type="submission" date="2020-02" db="EMBL/GenBank/DDBJ databases">
        <authorList>
            <person name="Meier V. D."/>
        </authorList>
    </citation>
    <scope>NUCLEOTIDE SEQUENCE</scope>
    <source>
        <strain evidence="9">AVDCRST_MAG43</strain>
    </source>
</reference>
<dbReference type="InterPro" id="IPR019757">
    <property type="entry name" value="Pept_S26A_signal_pept_1_Lys-AS"/>
</dbReference>
<feature type="active site" evidence="6">
    <location>
        <position position="88"/>
    </location>
</feature>
<organism evidence="9">
    <name type="scientific">uncultured Thermomicrobiales bacterium</name>
    <dbReference type="NCBI Taxonomy" id="1645740"/>
    <lineage>
        <taxon>Bacteria</taxon>
        <taxon>Pseudomonadati</taxon>
        <taxon>Thermomicrobiota</taxon>
        <taxon>Thermomicrobia</taxon>
        <taxon>Thermomicrobiales</taxon>
        <taxon>environmental samples</taxon>
    </lineage>
</organism>
<evidence type="ECO:0000256" key="6">
    <source>
        <dbReference type="PIRSR" id="PIRSR600223-1"/>
    </source>
</evidence>
<feature type="domain" description="Peptidase S26" evidence="8">
    <location>
        <begin position="3"/>
        <end position="172"/>
    </location>
</feature>
<dbReference type="GO" id="GO:0009003">
    <property type="term" value="F:signal peptidase activity"/>
    <property type="evidence" value="ECO:0007669"/>
    <property type="project" value="UniProtKB-EC"/>
</dbReference>
<comment type="similarity">
    <text evidence="2 7">Belongs to the peptidase S26 family.</text>
</comment>
<dbReference type="PRINTS" id="PR00727">
    <property type="entry name" value="LEADERPTASE"/>
</dbReference>
<evidence type="ECO:0000256" key="5">
    <source>
        <dbReference type="ARBA" id="ARBA00022801"/>
    </source>
</evidence>
<dbReference type="GO" id="GO:0004252">
    <property type="term" value="F:serine-type endopeptidase activity"/>
    <property type="evidence" value="ECO:0007669"/>
    <property type="project" value="InterPro"/>
</dbReference>
<dbReference type="EC" id="3.4.21.89" evidence="3 7"/>
<comment type="catalytic activity">
    <reaction evidence="1 7">
        <text>Cleavage of hydrophobic, N-terminal signal or leader sequences from secreted and periplasmic proteins.</text>
        <dbReference type="EC" id="3.4.21.89"/>
    </reaction>
</comment>
<evidence type="ECO:0000259" key="8">
    <source>
        <dbReference type="Pfam" id="PF10502"/>
    </source>
</evidence>
<dbReference type="AlphaFoldDB" id="A0A6J4UHM3"/>
<dbReference type="Gene3D" id="2.10.109.10">
    <property type="entry name" value="Umud Fragment, subunit A"/>
    <property type="match status" value="1"/>
</dbReference>
<evidence type="ECO:0000313" key="9">
    <source>
        <dbReference type="EMBL" id="CAA9549060.1"/>
    </source>
</evidence>
<evidence type="ECO:0000256" key="1">
    <source>
        <dbReference type="ARBA" id="ARBA00000677"/>
    </source>
</evidence>
<dbReference type="NCBIfam" id="TIGR02227">
    <property type="entry name" value="sigpep_I_bact"/>
    <property type="match status" value="1"/>
</dbReference>
<dbReference type="PROSITE" id="PS00761">
    <property type="entry name" value="SPASE_I_3"/>
    <property type="match status" value="1"/>
</dbReference>
<keyword evidence="5 7" id="KW-0378">Hydrolase</keyword>
<sequence length="192" mass="21119">MVMVLYVALRVFLIPYQVDGASMAPDLRDGERVFVYRLAYTHLDSGALLDALPWGDRDSGDVVSASAPERGDIIVLRPPTTSGKPYIKRVIGLPGERVTFREGLVFIDGQALTEPYIEGAITSCFHGPWCSLTVPDDAVFVLGDNRQDSTDSRFFGTITYDHIIGQAVFSNWPLETIGPVEHPDYDVTSPPT</sequence>